<accession>A0A9P3GTE6</accession>
<feature type="compositionally biased region" description="Polar residues" evidence="2">
    <location>
        <begin position="37"/>
        <end position="47"/>
    </location>
</feature>
<dbReference type="AlphaFoldDB" id="A0A9P3GTE6"/>
<name>A0A9P3GTE6_9APHY</name>
<dbReference type="EMBL" id="BPQB01000146">
    <property type="protein sequence ID" value="GJF00320.1"/>
    <property type="molecule type" value="Genomic_DNA"/>
</dbReference>
<proteinExistence type="predicted"/>
<feature type="compositionally biased region" description="Polar residues" evidence="2">
    <location>
        <begin position="162"/>
        <end position="171"/>
    </location>
</feature>
<dbReference type="Gene3D" id="1.10.287.1490">
    <property type="match status" value="1"/>
</dbReference>
<keyword evidence="1" id="KW-0175">Coiled coil</keyword>
<feature type="compositionally biased region" description="Polar residues" evidence="2">
    <location>
        <begin position="221"/>
        <end position="241"/>
    </location>
</feature>
<feature type="compositionally biased region" description="Polar residues" evidence="2">
    <location>
        <begin position="121"/>
        <end position="133"/>
    </location>
</feature>
<feature type="region of interest" description="Disordered" evidence="2">
    <location>
        <begin position="1"/>
        <end position="249"/>
    </location>
</feature>
<evidence type="ECO:0000313" key="4">
    <source>
        <dbReference type="Proteomes" id="UP000703269"/>
    </source>
</evidence>
<protein>
    <submittedName>
        <fullName evidence="3">Uncharacterized protein</fullName>
    </submittedName>
</protein>
<keyword evidence="4" id="KW-1185">Reference proteome</keyword>
<reference evidence="3 4" key="1">
    <citation type="submission" date="2021-08" db="EMBL/GenBank/DDBJ databases">
        <title>Draft Genome Sequence of Phanerochaete sordida strain YK-624.</title>
        <authorList>
            <person name="Mori T."/>
            <person name="Dohra H."/>
            <person name="Suzuki T."/>
            <person name="Kawagishi H."/>
            <person name="Hirai H."/>
        </authorList>
    </citation>
    <scope>NUCLEOTIDE SEQUENCE [LARGE SCALE GENOMIC DNA]</scope>
    <source>
        <strain evidence="3 4">YK-624</strain>
    </source>
</reference>
<feature type="compositionally biased region" description="Polar residues" evidence="2">
    <location>
        <begin position="62"/>
        <end position="76"/>
    </location>
</feature>
<evidence type="ECO:0000256" key="1">
    <source>
        <dbReference type="SAM" id="Coils"/>
    </source>
</evidence>
<organism evidence="3 4">
    <name type="scientific">Phanerochaete sordida</name>
    <dbReference type="NCBI Taxonomy" id="48140"/>
    <lineage>
        <taxon>Eukaryota</taxon>
        <taxon>Fungi</taxon>
        <taxon>Dikarya</taxon>
        <taxon>Basidiomycota</taxon>
        <taxon>Agaricomycotina</taxon>
        <taxon>Agaricomycetes</taxon>
        <taxon>Polyporales</taxon>
        <taxon>Phanerochaetaceae</taxon>
        <taxon>Phanerochaete</taxon>
    </lineage>
</organism>
<feature type="coiled-coil region" evidence="1">
    <location>
        <begin position="377"/>
        <end position="404"/>
    </location>
</feature>
<evidence type="ECO:0000313" key="3">
    <source>
        <dbReference type="EMBL" id="GJF00320.1"/>
    </source>
</evidence>
<feature type="coiled-coil region" evidence="1">
    <location>
        <begin position="299"/>
        <end position="333"/>
    </location>
</feature>
<evidence type="ECO:0000256" key="2">
    <source>
        <dbReference type="SAM" id="MobiDB-lite"/>
    </source>
</evidence>
<feature type="compositionally biased region" description="Pro residues" evidence="2">
    <location>
        <begin position="134"/>
        <end position="153"/>
    </location>
</feature>
<sequence>MAQEESVPPTNTAKRPRRPSKRKQEQQEQGEDVEQESNANSAVNTGSARKRQKQAAAEQKSDAQQEGATRITTSPRTPARSKGVHFLSAESASGTGPLLQQAVQPHRSGPTVSLRMKFDPRSSNQTSSLTAGPSNPPIHTPSPSQIVPPPQRTCPPRAVPSSPVTISTAQPADNPRVLDDLSQIEGRKRSSQSLPTDGALPRPVHDAPTSTVPGPVLASDTPPQSGGSSANPDSLTTSGQAQRPDGAEQPAGIWRQAVQNISDKVWDSFRSTHSALIGDVSTMVDSVHTTYMRAAELGEREYNATIESCRGELQRAQDELKAQADEVARCRQALQDTKDGAERFRAEEEARRLRDIAVLRKEVEKLEGDLLGVRKGVEKLDGDLVAVRAENRALQQENHDLRKGRRDDLERVSKLQADVAWLQFEHAGEGVQQAAPATQ</sequence>
<comment type="caution">
    <text evidence="3">The sequence shown here is derived from an EMBL/GenBank/DDBJ whole genome shotgun (WGS) entry which is preliminary data.</text>
</comment>
<gene>
    <name evidence="3" type="ORF">PsYK624_166050</name>
</gene>
<dbReference type="Proteomes" id="UP000703269">
    <property type="component" value="Unassembled WGS sequence"/>
</dbReference>